<dbReference type="InterPro" id="IPR012340">
    <property type="entry name" value="NA-bd_OB-fold"/>
</dbReference>
<dbReference type="InterPro" id="IPR001650">
    <property type="entry name" value="Helicase_C-like"/>
</dbReference>
<comment type="catalytic activity">
    <reaction evidence="9">
        <text>ATP + H2O = ADP + phosphate + H(+)</text>
        <dbReference type="Rhea" id="RHEA:13065"/>
        <dbReference type="ChEBI" id="CHEBI:15377"/>
        <dbReference type="ChEBI" id="CHEBI:15378"/>
        <dbReference type="ChEBI" id="CHEBI:30616"/>
        <dbReference type="ChEBI" id="CHEBI:43474"/>
        <dbReference type="ChEBI" id="CHEBI:456216"/>
        <dbReference type="EC" id="3.6.4.13"/>
    </reaction>
</comment>
<feature type="region of interest" description="Disordered" evidence="10">
    <location>
        <begin position="170"/>
        <end position="274"/>
    </location>
</feature>
<dbReference type="InterPro" id="IPR027417">
    <property type="entry name" value="P-loop_NTPase"/>
</dbReference>
<feature type="compositionally biased region" description="Polar residues" evidence="10">
    <location>
        <begin position="247"/>
        <end position="260"/>
    </location>
</feature>
<feature type="domain" description="Helicase C-terminal" evidence="13">
    <location>
        <begin position="815"/>
        <end position="995"/>
    </location>
</feature>
<dbReference type="GO" id="GO:0003723">
    <property type="term" value="F:RNA binding"/>
    <property type="evidence" value="ECO:0007669"/>
    <property type="project" value="TreeGrafter"/>
</dbReference>
<evidence type="ECO:0000259" key="13">
    <source>
        <dbReference type="PROSITE" id="PS51194"/>
    </source>
</evidence>
<reference evidence="14" key="1">
    <citation type="submission" date="2021-01" db="EMBL/GenBank/DDBJ databases">
        <authorList>
            <person name="Corre E."/>
            <person name="Pelletier E."/>
            <person name="Niang G."/>
            <person name="Scheremetjew M."/>
            <person name="Finn R."/>
            <person name="Kale V."/>
            <person name="Holt S."/>
            <person name="Cochrane G."/>
            <person name="Meng A."/>
            <person name="Brown T."/>
            <person name="Cohen L."/>
        </authorList>
    </citation>
    <scope>NUCLEOTIDE SEQUENCE</scope>
    <source>
        <strain evidence="14">Pop2</strain>
    </source>
</reference>
<feature type="domain" description="Helicase ATP-binding" evidence="12">
    <location>
        <begin position="634"/>
        <end position="797"/>
    </location>
</feature>
<keyword evidence="8" id="KW-0539">Nucleus</keyword>
<dbReference type="CDD" id="cd18791">
    <property type="entry name" value="SF2_C_RHA"/>
    <property type="match status" value="1"/>
</dbReference>
<evidence type="ECO:0000256" key="8">
    <source>
        <dbReference type="ARBA" id="ARBA00023242"/>
    </source>
</evidence>
<organism evidence="14">
    <name type="scientific">Ditylum brightwellii</name>
    <dbReference type="NCBI Taxonomy" id="49249"/>
    <lineage>
        <taxon>Eukaryota</taxon>
        <taxon>Sar</taxon>
        <taxon>Stramenopiles</taxon>
        <taxon>Ochrophyta</taxon>
        <taxon>Bacillariophyta</taxon>
        <taxon>Mediophyceae</taxon>
        <taxon>Lithodesmiophycidae</taxon>
        <taxon>Lithodesmiales</taxon>
        <taxon>Lithodesmiaceae</taxon>
        <taxon>Ditylum</taxon>
    </lineage>
</organism>
<keyword evidence="5" id="KW-0347">Helicase</keyword>
<evidence type="ECO:0000256" key="9">
    <source>
        <dbReference type="ARBA" id="ARBA00047984"/>
    </source>
</evidence>
<dbReference type="InterPro" id="IPR011709">
    <property type="entry name" value="DEAD-box_helicase_OB_fold"/>
</dbReference>
<evidence type="ECO:0000256" key="10">
    <source>
        <dbReference type="SAM" id="MobiDB-lite"/>
    </source>
</evidence>
<dbReference type="FunFam" id="1.20.120.1080:FF:000001">
    <property type="entry name" value="Pre-mRNA-splicing factor ATP-dependent RNA helicase"/>
    <property type="match status" value="1"/>
</dbReference>
<dbReference type="PANTHER" id="PTHR18934:SF85">
    <property type="entry name" value="ATP-DEPENDENT RNA HELICASE DHX8"/>
    <property type="match status" value="1"/>
</dbReference>
<dbReference type="GO" id="GO:0071013">
    <property type="term" value="C:catalytic step 2 spliceosome"/>
    <property type="evidence" value="ECO:0007669"/>
    <property type="project" value="TreeGrafter"/>
</dbReference>
<dbReference type="PROSITE" id="PS51194">
    <property type="entry name" value="HELICASE_CTER"/>
    <property type="match status" value="1"/>
</dbReference>
<dbReference type="GO" id="GO:0005524">
    <property type="term" value="F:ATP binding"/>
    <property type="evidence" value="ECO:0007669"/>
    <property type="project" value="UniProtKB-KW"/>
</dbReference>
<dbReference type="InterPro" id="IPR003029">
    <property type="entry name" value="S1_domain"/>
</dbReference>
<proteinExistence type="predicted"/>
<dbReference type="SMART" id="SM00847">
    <property type="entry name" value="HA2"/>
    <property type="match status" value="1"/>
</dbReference>
<dbReference type="SMART" id="SM00316">
    <property type="entry name" value="S1"/>
    <property type="match status" value="1"/>
</dbReference>
<dbReference type="Pfam" id="PF00270">
    <property type="entry name" value="DEAD"/>
    <property type="match status" value="1"/>
</dbReference>
<evidence type="ECO:0000259" key="11">
    <source>
        <dbReference type="PROSITE" id="PS50126"/>
    </source>
</evidence>
<dbReference type="EC" id="3.6.4.13" evidence="1"/>
<dbReference type="Pfam" id="PF00271">
    <property type="entry name" value="Helicase_C"/>
    <property type="match status" value="1"/>
</dbReference>
<dbReference type="SMART" id="SM00490">
    <property type="entry name" value="HELICc"/>
    <property type="match status" value="1"/>
</dbReference>
<name>A0A7S2E4H9_9STRA</name>
<evidence type="ECO:0000256" key="6">
    <source>
        <dbReference type="ARBA" id="ARBA00022840"/>
    </source>
</evidence>
<sequence>MGKDAKPLTAVERLQSLSLITRVASELNNHIGLNDRTLSEFVINLAETQLKTFLKNGGHPSELDDTANDICIQFRNLLSNNGAELPSSFASNLLRIVLDMSPRLARTKALLEKKRLKKLKASQEEQSKEDGEGGRVMSAIETSSRKKEMGLQFPGLAVSNLRGAVPLDDDFYEHNKNDPGNGGVGKKRSRWDSKPSAGQPEDGRKGVETSQRKQSNLPAWMTKNKESKDTNSAGNAVESSKRRGVSNLPSWMTKEGTSQADEGPVSKRPKGDDEITLHQICRGRVQNIMDFGVFVELDNANSGRYQENQRKKEGMVHISQVAKGKINHPSDAGIRKGDAVWVKVISISGGSGGDRKIMLSLKDVDQKTGRDLMPYRARASGAGGEGDNDAPVSCSSVSAAVVHPGLDVMALKRREDEEETRAKGLQGVDNTYIAPAGRNQNGGAAVRRGQQLTEQELFEANQLIRSGVLPVEQYPTYDGEGGLGMLAVEETEEETEVELAEVEPAFLRGQTRRGGRDLSPVRIVKNPDGSLQRAAMQQGTLAKERRELRQAQANQLIDSIPKDLNRPWEDPLPEAGERHFAMELRSINMSSFDGAPEWKQKAESKTLSYGIISNKSIKDQRESLPIYKLKPELIRAITENQVLVVIGETGSGKTTQMTQYMAEVGLTKKGMIGCTQPRRVAAVSVAKRVAEEFGCSLGSEVGYSIRFEDVTSPETIIKYMTDGMLMREYLADNDLRRYSALMLDEAHERTIHTDVLFGLLKDLCRRRPDLKIIVTSATLDAEKFSTYFFQCPIFTIPGRTFPVEILYTKEPESDYLDAALVTVMQIHLSEPAGDILVFLTGQEEIDTCCETLYTRMQALGDLAPELIILPVYSALPSEMQSRIFEPAPAGSRKCVVATNIAEASLTIDGIYYVVDPGFSKQKAFNAKLGMDSLVVTPISQASARQRAGRAGRTGPGKCYRLYTEVAYKNEMLPTNIPEIQRTNLGNVVLQLKAMGINDLLGFDFMDPPPVATLVGAMESLHALGSLDDEGLLTRLGRKMAEFPLEPNLSKMLLLSVDLGCSDEILTITSLLSVENPFFRPKDKQAQADMRKAKFHQAEGDHLTLLSVYRGWEAAKFSNPWCFENFVQARSMKRAQDVRKQLVTIMDRYKLDIISAGKNYKKICKAIAAGFFTHAAKKDPQEGYRTLVDQNPVYIHPSSALFNKNPEWVIYHELVLTTKEYMRNIMVIDAKWLLELAPAFYRKADPNKMTRAKRMEKIEPLFDRFNPKDSWRLSKRKG</sequence>
<keyword evidence="7" id="KW-0508">mRNA splicing</keyword>
<dbReference type="SMART" id="SM00487">
    <property type="entry name" value="DEXDc"/>
    <property type="match status" value="1"/>
</dbReference>
<feature type="domain" description="S1 motif" evidence="11">
    <location>
        <begin position="278"/>
        <end position="362"/>
    </location>
</feature>
<dbReference type="GO" id="GO:0003724">
    <property type="term" value="F:RNA helicase activity"/>
    <property type="evidence" value="ECO:0007669"/>
    <property type="project" value="UniProtKB-EC"/>
</dbReference>
<dbReference type="GO" id="GO:0000390">
    <property type="term" value="P:spliceosomal complex disassembly"/>
    <property type="evidence" value="ECO:0007669"/>
    <property type="project" value="TreeGrafter"/>
</dbReference>
<dbReference type="EMBL" id="HBGN01003214">
    <property type="protein sequence ID" value="CAD9315735.1"/>
    <property type="molecule type" value="Transcribed_RNA"/>
</dbReference>
<dbReference type="InterPro" id="IPR011545">
    <property type="entry name" value="DEAD/DEAH_box_helicase_dom"/>
</dbReference>
<dbReference type="AlphaFoldDB" id="A0A7S2E4H9"/>
<dbReference type="GO" id="GO:0016787">
    <property type="term" value="F:hydrolase activity"/>
    <property type="evidence" value="ECO:0007669"/>
    <property type="project" value="UniProtKB-KW"/>
</dbReference>
<accession>A0A7S2E4H9</accession>
<keyword evidence="4" id="KW-0378">Hydrolase</keyword>
<dbReference type="Gene3D" id="1.20.120.1080">
    <property type="match status" value="1"/>
</dbReference>
<dbReference type="PROSITE" id="PS00690">
    <property type="entry name" value="DEAH_ATP_HELICASE"/>
    <property type="match status" value="1"/>
</dbReference>
<dbReference type="Pfam" id="PF04408">
    <property type="entry name" value="WHD_HA2"/>
    <property type="match status" value="1"/>
</dbReference>
<dbReference type="Pfam" id="PF07717">
    <property type="entry name" value="OB_NTP_bind"/>
    <property type="match status" value="1"/>
</dbReference>
<dbReference type="Gene3D" id="2.40.50.140">
    <property type="entry name" value="Nucleic acid-binding proteins"/>
    <property type="match status" value="1"/>
</dbReference>
<evidence type="ECO:0000259" key="12">
    <source>
        <dbReference type="PROSITE" id="PS51192"/>
    </source>
</evidence>
<dbReference type="PROSITE" id="PS50126">
    <property type="entry name" value="S1"/>
    <property type="match status" value="1"/>
</dbReference>
<dbReference type="SUPFAM" id="SSF50249">
    <property type="entry name" value="Nucleic acid-binding proteins"/>
    <property type="match status" value="1"/>
</dbReference>
<evidence type="ECO:0000256" key="7">
    <source>
        <dbReference type="ARBA" id="ARBA00023187"/>
    </source>
</evidence>
<dbReference type="SUPFAM" id="SSF52540">
    <property type="entry name" value="P-loop containing nucleoside triphosphate hydrolases"/>
    <property type="match status" value="1"/>
</dbReference>
<dbReference type="PANTHER" id="PTHR18934">
    <property type="entry name" value="ATP-DEPENDENT RNA HELICASE"/>
    <property type="match status" value="1"/>
</dbReference>
<evidence type="ECO:0000256" key="1">
    <source>
        <dbReference type="ARBA" id="ARBA00012552"/>
    </source>
</evidence>
<dbReference type="CDD" id="cd05684">
    <property type="entry name" value="S1_DHX8_helicase"/>
    <property type="match status" value="1"/>
</dbReference>
<dbReference type="Gene3D" id="3.40.50.300">
    <property type="entry name" value="P-loop containing nucleotide triphosphate hydrolases"/>
    <property type="match status" value="2"/>
</dbReference>
<evidence type="ECO:0000256" key="4">
    <source>
        <dbReference type="ARBA" id="ARBA00022801"/>
    </source>
</evidence>
<dbReference type="InterPro" id="IPR048333">
    <property type="entry name" value="HA2_WH"/>
</dbReference>
<dbReference type="PROSITE" id="PS51192">
    <property type="entry name" value="HELICASE_ATP_BIND_1"/>
    <property type="match status" value="1"/>
</dbReference>
<evidence type="ECO:0000313" key="14">
    <source>
        <dbReference type="EMBL" id="CAD9315735.1"/>
    </source>
</evidence>
<dbReference type="FunFam" id="3.40.50.300:FF:000191">
    <property type="entry name" value="Pre-mRNA-splicing factor ATP-dependent RNA helicase"/>
    <property type="match status" value="1"/>
</dbReference>
<dbReference type="InterPro" id="IPR002464">
    <property type="entry name" value="DNA/RNA_helicase_DEAH_CS"/>
</dbReference>
<keyword evidence="3" id="KW-0547">Nucleotide-binding</keyword>
<evidence type="ECO:0000256" key="2">
    <source>
        <dbReference type="ARBA" id="ARBA00022664"/>
    </source>
</evidence>
<dbReference type="Pfam" id="PF21010">
    <property type="entry name" value="HA2_C"/>
    <property type="match status" value="1"/>
</dbReference>
<dbReference type="FunFam" id="3.40.50.300:FF:000101">
    <property type="entry name" value="Pre-mRNA-splicing factor ATP-dependent RNA helicase"/>
    <property type="match status" value="1"/>
</dbReference>
<keyword evidence="2" id="KW-0507">mRNA processing</keyword>
<dbReference type="InterPro" id="IPR007502">
    <property type="entry name" value="Helicase-assoc_dom"/>
</dbReference>
<keyword evidence="6" id="KW-0067">ATP-binding</keyword>
<protein>
    <recommendedName>
        <fullName evidence="1">RNA helicase</fullName>
        <ecNumber evidence="1">3.6.4.13</ecNumber>
    </recommendedName>
</protein>
<dbReference type="InterPro" id="IPR014001">
    <property type="entry name" value="Helicase_ATP-bd"/>
</dbReference>
<dbReference type="InterPro" id="IPR049621">
    <property type="entry name" value="S1_DHX8_helicase"/>
</dbReference>
<evidence type="ECO:0000256" key="3">
    <source>
        <dbReference type="ARBA" id="ARBA00022741"/>
    </source>
</evidence>
<gene>
    <name evidence="14" type="ORF">DBRI1063_LOCUS2142</name>
</gene>
<feature type="compositionally biased region" description="Basic and acidic residues" evidence="10">
    <location>
        <begin position="201"/>
        <end position="211"/>
    </location>
</feature>
<evidence type="ECO:0000256" key="5">
    <source>
        <dbReference type="ARBA" id="ARBA00022806"/>
    </source>
</evidence>